<dbReference type="Proteomes" id="UP001551582">
    <property type="component" value="Unassembled WGS sequence"/>
</dbReference>
<protein>
    <submittedName>
        <fullName evidence="1">Uncharacterized protein</fullName>
    </submittedName>
</protein>
<accession>A0ABV3ECZ2</accession>
<dbReference type="EMBL" id="JBEZLS010000026">
    <property type="protein sequence ID" value="MEU9355027.1"/>
    <property type="molecule type" value="Genomic_DNA"/>
</dbReference>
<sequence>MYDDDVEDRMAAEHQRRKRQAADLDYIRRYYALEQRHGIRVAIDGRVRSNGREGVLVGTSGHYLMVQFDGDEQPARRHVTSNMEYATADGWTAVTPVSDPYASTPSGAVR</sequence>
<proteinExistence type="predicted"/>
<evidence type="ECO:0000313" key="1">
    <source>
        <dbReference type="EMBL" id="MEU9355027.1"/>
    </source>
</evidence>
<dbReference type="RefSeq" id="WP_359987339.1">
    <property type="nucleotide sequence ID" value="NZ_JBEZLS010000026.1"/>
</dbReference>
<evidence type="ECO:0000313" key="2">
    <source>
        <dbReference type="Proteomes" id="UP001551582"/>
    </source>
</evidence>
<organism evidence="1 2">
    <name type="scientific">Streptomyces griseoloalbus</name>
    <dbReference type="NCBI Taxonomy" id="67303"/>
    <lineage>
        <taxon>Bacteria</taxon>
        <taxon>Bacillati</taxon>
        <taxon>Actinomycetota</taxon>
        <taxon>Actinomycetes</taxon>
        <taxon>Kitasatosporales</taxon>
        <taxon>Streptomycetaceae</taxon>
        <taxon>Streptomyces</taxon>
    </lineage>
</organism>
<reference evidence="1 2" key="1">
    <citation type="submission" date="2024-06" db="EMBL/GenBank/DDBJ databases">
        <title>The Natural Products Discovery Center: Release of the First 8490 Sequenced Strains for Exploring Actinobacteria Biosynthetic Diversity.</title>
        <authorList>
            <person name="Kalkreuter E."/>
            <person name="Kautsar S.A."/>
            <person name="Yang D."/>
            <person name="Bader C.D."/>
            <person name="Teijaro C.N."/>
            <person name="Fluegel L."/>
            <person name="Davis C.M."/>
            <person name="Simpson J.R."/>
            <person name="Lauterbach L."/>
            <person name="Steele A.D."/>
            <person name="Gui C."/>
            <person name="Meng S."/>
            <person name="Li G."/>
            <person name="Viehrig K."/>
            <person name="Ye F."/>
            <person name="Su P."/>
            <person name="Kiefer A.F."/>
            <person name="Nichols A."/>
            <person name="Cepeda A.J."/>
            <person name="Yan W."/>
            <person name="Fan B."/>
            <person name="Jiang Y."/>
            <person name="Adhikari A."/>
            <person name="Zheng C.-J."/>
            <person name="Schuster L."/>
            <person name="Cowan T.M."/>
            <person name="Smanski M.J."/>
            <person name="Chevrette M.G."/>
            <person name="De Carvalho L.P.S."/>
            <person name="Shen B."/>
        </authorList>
    </citation>
    <scope>NUCLEOTIDE SEQUENCE [LARGE SCALE GENOMIC DNA]</scope>
    <source>
        <strain evidence="1 2">NPDC048274</strain>
    </source>
</reference>
<comment type="caution">
    <text evidence="1">The sequence shown here is derived from an EMBL/GenBank/DDBJ whole genome shotgun (WGS) entry which is preliminary data.</text>
</comment>
<gene>
    <name evidence="1" type="ORF">AB0D65_29535</name>
</gene>
<name>A0ABV3ECZ2_9ACTN</name>
<keyword evidence="2" id="KW-1185">Reference proteome</keyword>